<proteinExistence type="inferred from homology"/>
<dbReference type="Proteomes" id="UP000759131">
    <property type="component" value="Unassembled WGS sequence"/>
</dbReference>
<keyword evidence="2" id="KW-0547">Nucleotide-binding</keyword>
<comment type="similarity">
    <text evidence="1">Belongs to the heat shock protein 70 family.</text>
</comment>
<dbReference type="FunFam" id="3.30.420.40:FF:000028">
    <property type="entry name" value="heat shock 70 kDa protein-like"/>
    <property type="match status" value="1"/>
</dbReference>
<organism evidence="4">
    <name type="scientific">Medioppia subpectinata</name>
    <dbReference type="NCBI Taxonomy" id="1979941"/>
    <lineage>
        <taxon>Eukaryota</taxon>
        <taxon>Metazoa</taxon>
        <taxon>Ecdysozoa</taxon>
        <taxon>Arthropoda</taxon>
        <taxon>Chelicerata</taxon>
        <taxon>Arachnida</taxon>
        <taxon>Acari</taxon>
        <taxon>Acariformes</taxon>
        <taxon>Sarcoptiformes</taxon>
        <taxon>Oribatida</taxon>
        <taxon>Brachypylina</taxon>
        <taxon>Oppioidea</taxon>
        <taxon>Oppiidae</taxon>
        <taxon>Medioppia</taxon>
    </lineage>
</organism>
<dbReference type="Pfam" id="PF00012">
    <property type="entry name" value="HSP70"/>
    <property type="match status" value="2"/>
</dbReference>
<evidence type="ECO:0000256" key="2">
    <source>
        <dbReference type="ARBA" id="ARBA00022741"/>
    </source>
</evidence>
<keyword evidence="5" id="KW-1185">Reference proteome</keyword>
<evidence type="ECO:0000256" key="3">
    <source>
        <dbReference type="ARBA" id="ARBA00022840"/>
    </source>
</evidence>
<gene>
    <name evidence="4" type="ORF">OSB1V03_LOCUS1150</name>
</gene>
<reference evidence="4" key="1">
    <citation type="submission" date="2020-11" db="EMBL/GenBank/DDBJ databases">
        <authorList>
            <person name="Tran Van P."/>
        </authorList>
    </citation>
    <scope>NUCLEOTIDE SEQUENCE</scope>
</reference>
<dbReference type="EMBL" id="OC854876">
    <property type="protein sequence ID" value="CAD7620669.1"/>
    <property type="molecule type" value="Genomic_DNA"/>
</dbReference>
<evidence type="ECO:0000313" key="4">
    <source>
        <dbReference type="EMBL" id="CAD7620669.1"/>
    </source>
</evidence>
<dbReference type="OrthoDB" id="6535112at2759"/>
<protein>
    <submittedName>
        <fullName evidence="4">Uncharacterized protein</fullName>
    </submittedName>
</protein>
<dbReference type="PANTHER" id="PTHR19375">
    <property type="entry name" value="HEAT SHOCK PROTEIN 70KDA"/>
    <property type="match status" value="1"/>
</dbReference>
<dbReference type="SUPFAM" id="SSF53067">
    <property type="entry name" value="Actin-like ATPase domain"/>
    <property type="match status" value="2"/>
</dbReference>
<sequence>MWSEPFIVRRGNTRVALLLVNVQNFAYTFPDLIRGDSSLIHMFRLISSVSTIVIINNPGLKQHPHGSGHRYMIPVNSYQHFLTTLNQWECDNYETLMANVTQITDRSENYRKLNQEFNNNSTYLVSCPTYDVKNIDWKVGDLPREYGNQMKTFIRVDALDVSNVLSGITFTNTDQLMKAIEGKIHELNHNNSVNSSPTLAVPIKQPTPAPGILINRPQTPRMSGQSPFNRTAHDWPPLGVNHTHTAIGDTIGSVNDEEVMIVFDKQLLNRCKPDVCQQIDDMIGVSIEALQTVRNSSPAKCVDALSEKFNEKFPVKVSHSLDMDLSIGKMAFDSKYKLETIIGDQLVRELVENFTKLMQNSLNYEFEFNIKRENFDKIFAENSKRVMDLFDRRSGGLKTLRDVYSQNLRKLLDDQKVIYANFDSNYNEFVNKCQQLCESDDSWKETFRSYTDTTKHGHLGQNRQNHQCIKTEINNILLQSYLKYCTQTAAKLSKSGYIESKQFDEMHKQLLDQLLTEQEQQVMTTYKTRFADTYLREICDKNRESIALNVNHSKAKYWTMNESKRNKSQTLIMDFESKPIGVYYSDKDVDTVYVRDPRRHRTSNCIAFDGQRLLFGREAEQHLNGHTFDIKDLMGRDVTDDELNRYPFEFVDKRHPKVRLAFEYNMSYDLNIESLIALQILGAKTDAEEVYDNYVKNMVFVVPTQYTIRQLNAFQDAARLAGIEHVQFITQMSSLAIDFGFNDKRHNRAIGYPYVLFILLTDSGCELALVEYQDISVKYKAYELVDIDWPPMGTDFSAINEIFIDSLQQLFDNFKTLDKSKVKEKVYDCFIVGEQWQTHGIDFPNIMDDYCSELTFNHDGTAIMMGAVYYKQYFETNGHNIPITGVLFRDIVCHNSSRIRSEILLPANKVPKHFPVVQYRLDRSDQFPMTVRITEGTDSVIKEYVLSEYPTGYKHSQTLHLYITIANDLNDKNCIDFNINFEIGMNNMRQLEKAQSLQSIFRLTQGQISEQTELIANLIKPVSLDTHCSHDMPIVYDCDYYSNNTNIITLTTSEAKPNDNNKLTNERSKAVTKKKPTVTESELGAFVTKLIENYSELISQLPDTCDPDTPAYRAKSRDMRNTIVKKFDTEFGRKEPTLLVADQRLILIARLETKNIECTAIATEMVAKSANKLQELVESCVKEFNDKMIAAIDQDIEMNGVDNNYNKIQTNVNKLINNLFNNRAISISKRESQRKLYSSRLTQNISQFSDKYKYLYDCNESYQKKCGHRVGVNRDFPDGELRDMQREVVVPTVLSTNSQLMDKLRQMYDKSYRYFTTELSKIRSGEQELANNAIELTVVKYRELFHHVLMSKFYIPTDLNAIHNKLVPKCLVLLEISCAFTSRQSDLEDKCVRKCADQLSDAFAHIKVDYTAKLRRLFTFNTNIVRDMHRKYCQNVRKHLAYDYIDVDKLQGLLDSESNDIMNAFTERMDPIGREWDRCLMTDIARKHRQSLDLAIREQMREYRLTNFRNATITPTMGIYFGRRLLVGAYFDRTVQFVPNGEDSADNTHSKHYVDNCITFSGKFLFGRKAKQYLRANSLDTEFDVKDLLGRDRVDAEELKRYRFEWCSDSPPKVCVQSPVLQGNDNGMNVETLVALQVLDIKHRAETAMKTRAQRVVLCLPTGYNSKQRRAMLDVGLIASIHQNYVHIVNEMTAAAIAYVIDSHRKLLTEEIVLIFAIHGNHCECGLIKLSNGLIEHVCYGVVGDLSIFDHGHRESRLINYITNTMTLSQMTERDLNRVLVIGHSDKIPEFKALIAATLTSDFAGKHNILYKCDPIDMIVKGTVYYGQMLDKKLDTIDVREIVRADIKLMLLSHSDKHLHKELIPMNAAVDRYVMAQHFSVDLSDYSFPIELYLMEGETIVKTFVVNESIPLWRQTRWTGWTALVIEYRMDRDTHAVCLSATLKASYLGDDLEVRPEMYGLSEQCITGQRIILRELGVLAVRHVPNIMATNRNQSMPARVQSVSSAPLTPSPSRVVSVPNAISTSPMAAAVAVDAVQEFSQLCAGIKARLETCGAIATKRRKIAEKLLDFEKCPKTDAKKLEEQKQQLFRLIDGYNLRDKLITN</sequence>
<dbReference type="Gene3D" id="3.30.30.30">
    <property type="match status" value="1"/>
</dbReference>
<evidence type="ECO:0000313" key="5">
    <source>
        <dbReference type="Proteomes" id="UP000759131"/>
    </source>
</evidence>
<dbReference type="InterPro" id="IPR043129">
    <property type="entry name" value="ATPase_NBD"/>
</dbReference>
<accession>A0A7R9KDH9</accession>
<evidence type="ECO:0000256" key="1">
    <source>
        <dbReference type="ARBA" id="ARBA00007381"/>
    </source>
</evidence>
<keyword evidence="3" id="KW-0067">ATP-binding</keyword>
<dbReference type="EMBL" id="CAJPIZ010000301">
    <property type="protein sequence ID" value="CAG2101099.1"/>
    <property type="molecule type" value="Genomic_DNA"/>
</dbReference>
<dbReference type="InterPro" id="IPR013126">
    <property type="entry name" value="Hsp_70_fam"/>
</dbReference>
<name>A0A7R9KDH9_9ACAR</name>
<dbReference type="GO" id="GO:0140662">
    <property type="term" value="F:ATP-dependent protein folding chaperone"/>
    <property type="evidence" value="ECO:0007669"/>
    <property type="project" value="InterPro"/>
</dbReference>
<dbReference type="Gene3D" id="3.30.420.40">
    <property type="match status" value="4"/>
</dbReference>
<dbReference type="GO" id="GO:0005524">
    <property type="term" value="F:ATP binding"/>
    <property type="evidence" value="ECO:0007669"/>
    <property type="project" value="UniProtKB-KW"/>
</dbReference>